<dbReference type="InterPro" id="IPR038377">
    <property type="entry name" value="Na/Glc_symporter_sf"/>
</dbReference>
<dbReference type="GO" id="GO:0015293">
    <property type="term" value="F:symporter activity"/>
    <property type="evidence" value="ECO:0007669"/>
    <property type="project" value="TreeGrafter"/>
</dbReference>
<keyword evidence="6 12" id="KW-1133">Transmembrane helix</keyword>
<sequence length="567" mass="63082">MSWIDWLVLAGTLIFIVTYGVVKTRGSKDIEDYLKGGNTSKWWTIGLSVMATQASAITFLSTPGQAYADGMQFVQFYFGLPIAMIVLSVTFIPIFYKLKVYTAYEFLENRFDAKTRSLAALLFLLQRGLAAGITIYAPAIILSTLLSIPLSITTLIIGVLVIIYTVVGGTKAVSQTQQQQMAVMMGGMIVAGIMVFVLLPEDISFKDALYVAGKSGKLNPISFSFDLEDRYNMWSGIFGAFFLFMAYFGTDQSQVQRYISGRSIRESRLGLMMNGLLKVPMQFLILFVGILVFVFYQFNKPPVFFNEVAIEEISEKEGSAFFDEVNEDFGNIHQNKSNAYRDMLSALEKGDEQASEQALSKAMQMSEAEAQLRSEVKEYISEKSPLVETNDKDYVFMTFVMDHLPVGIVGLLFAVIFSAAMSSTSSELNALGSTATVDFYKRYFKKDATDKHYLTASKLLTLFWGVLAMTFAFNANLLENLIQLVNLLGSLFYGAILGIFVTAFYIKYVKGTAVFIGAVVGEGLVIATHILNVKEIFEIGYLWYNLIGCLAVVLVAVVIQWIRNNQS</sequence>
<feature type="transmembrane region" description="Helical" evidence="12">
    <location>
        <begin position="6"/>
        <end position="22"/>
    </location>
</feature>
<feature type="transmembrane region" description="Helical" evidence="12">
    <location>
        <begin position="394"/>
        <end position="417"/>
    </location>
</feature>
<feature type="transmembrane region" description="Helical" evidence="12">
    <location>
        <begin position="543"/>
        <end position="562"/>
    </location>
</feature>
<feature type="transmembrane region" description="Helical" evidence="12">
    <location>
        <begin position="117"/>
        <end position="142"/>
    </location>
</feature>
<feature type="transmembrane region" description="Helical" evidence="12">
    <location>
        <begin position="42"/>
        <end position="62"/>
    </location>
</feature>
<dbReference type="AlphaFoldDB" id="A0A4D7JLG5"/>
<evidence type="ECO:0000313" key="14">
    <source>
        <dbReference type="Proteomes" id="UP000298616"/>
    </source>
</evidence>
<feature type="transmembrane region" description="Helical" evidence="12">
    <location>
        <begin position="181"/>
        <end position="199"/>
    </location>
</feature>
<evidence type="ECO:0000256" key="10">
    <source>
        <dbReference type="ARBA" id="ARBA00023201"/>
    </source>
</evidence>
<evidence type="ECO:0000256" key="12">
    <source>
        <dbReference type="SAM" id="Phobius"/>
    </source>
</evidence>
<evidence type="ECO:0000256" key="6">
    <source>
        <dbReference type="ARBA" id="ARBA00022989"/>
    </source>
</evidence>
<evidence type="ECO:0000256" key="2">
    <source>
        <dbReference type="ARBA" id="ARBA00006434"/>
    </source>
</evidence>
<name>A0A4D7JLG5_9BACT</name>
<gene>
    <name evidence="13" type="ORF">DCC35_12460</name>
</gene>
<keyword evidence="8" id="KW-0406">Ion transport</keyword>
<feature type="transmembrane region" description="Helical" evidence="12">
    <location>
        <begin position="271"/>
        <end position="296"/>
    </location>
</feature>
<evidence type="ECO:0000256" key="3">
    <source>
        <dbReference type="ARBA" id="ARBA00022448"/>
    </source>
</evidence>
<dbReference type="PANTHER" id="PTHR42985">
    <property type="entry name" value="SODIUM-COUPLED MONOCARBOXYLATE TRANSPORTER"/>
    <property type="match status" value="1"/>
</dbReference>
<dbReference type="Gene3D" id="1.20.1730.10">
    <property type="entry name" value="Sodium/glucose cotransporter"/>
    <property type="match status" value="1"/>
</dbReference>
<dbReference type="GO" id="GO:0005886">
    <property type="term" value="C:plasma membrane"/>
    <property type="evidence" value="ECO:0007669"/>
    <property type="project" value="UniProtKB-SubCell"/>
</dbReference>
<dbReference type="PROSITE" id="PS50283">
    <property type="entry name" value="NA_SOLUT_SYMP_3"/>
    <property type="match status" value="1"/>
</dbReference>
<keyword evidence="4" id="KW-1003">Cell membrane</keyword>
<evidence type="ECO:0000256" key="1">
    <source>
        <dbReference type="ARBA" id="ARBA00004651"/>
    </source>
</evidence>
<feature type="transmembrane region" description="Helical" evidence="12">
    <location>
        <begin position="513"/>
        <end position="531"/>
    </location>
</feature>
<dbReference type="OrthoDB" id="9803597at2"/>
<comment type="similarity">
    <text evidence="2 11">Belongs to the sodium:solute symporter (SSF) (TC 2.A.21) family.</text>
</comment>
<dbReference type="CDD" id="cd11494">
    <property type="entry name" value="SLC5sbd_NIS-like_u2"/>
    <property type="match status" value="1"/>
</dbReference>
<dbReference type="RefSeq" id="WP_137091094.1">
    <property type="nucleotide sequence ID" value="NZ_CP028923.1"/>
</dbReference>
<dbReference type="PANTHER" id="PTHR42985:SF47">
    <property type="entry name" value="INTEGRAL MEMBRANE TRANSPORT PROTEIN"/>
    <property type="match status" value="1"/>
</dbReference>
<organism evidence="13 14">
    <name type="scientific">Mangrovivirga cuniculi</name>
    <dbReference type="NCBI Taxonomy" id="2715131"/>
    <lineage>
        <taxon>Bacteria</taxon>
        <taxon>Pseudomonadati</taxon>
        <taxon>Bacteroidota</taxon>
        <taxon>Cytophagia</taxon>
        <taxon>Cytophagales</taxon>
        <taxon>Mangrovivirgaceae</taxon>
        <taxon>Mangrovivirga</taxon>
    </lineage>
</organism>
<keyword evidence="3" id="KW-0813">Transport</keyword>
<keyword evidence="5 12" id="KW-0812">Transmembrane</keyword>
<feature type="transmembrane region" description="Helical" evidence="12">
    <location>
        <begin position="459"/>
        <end position="478"/>
    </location>
</feature>
<proteinExistence type="inferred from homology"/>
<reference evidence="13 14" key="1">
    <citation type="submission" date="2018-04" db="EMBL/GenBank/DDBJ databases">
        <title>Complete genome uncultured novel isolate.</title>
        <authorList>
            <person name="Merlino G."/>
        </authorList>
    </citation>
    <scope>NUCLEOTIDE SEQUENCE [LARGE SCALE GENOMIC DNA]</scope>
    <source>
        <strain evidence="14">R1DC9</strain>
    </source>
</reference>
<feature type="transmembrane region" description="Helical" evidence="12">
    <location>
        <begin position="148"/>
        <end position="169"/>
    </location>
</feature>
<keyword evidence="9 12" id="KW-0472">Membrane</keyword>
<dbReference type="InterPro" id="IPR051163">
    <property type="entry name" value="Sodium:Solute_Symporter_SSF"/>
</dbReference>
<comment type="subcellular location">
    <subcellularLocation>
        <location evidence="1">Cell membrane</location>
        <topology evidence="1">Multi-pass membrane protein</topology>
    </subcellularLocation>
</comment>
<protein>
    <submittedName>
        <fullName evidence="13">Sodium:solute symporter</fullName>
    </submittedName>
</protein>
<dbReference type="KEGG" id="fpf:DCC35_12460"/>
<dbReference type="InterPro" id="IPR001734">
    <property type="entry name" value="Na/solute_symporter"/>
</dbReference>
<evidence type="ECO:0000256" key="11">
    <source>
        <dbReference type="RuleBase" id="RU362091"/>
    </source>
</evidence>
<dbReference type="Proteomes" id="UP000298616">
    <property type="component" value="Chromosome"/>
</dbReference>
<evidence type="ECO:0000256" key="7">
    <source>
        <dbReference type="ARBA" id="ARBA00023053"/>
    </source>
</evidence>
<dbReference type="Pfam" id="PF00474">
    <property type="entry name" value="SSF"/>
    <property type="match status" value="2"/>
</dbReference>
<evidence type="ECO:0000313" key="13">
    <source>
        <dbReference type="EMBL" id="QCK15497.1"/>
    </source>
</evidence>
<keyword evidence="10" id="KW-0739">Sodium transport</keyword>
<keyword evidence="14" id="KW-1185">Reference proteome</keyword>
<evidence type="ECO:0000256" key="8">
    <source>
        <dbReference type="ARBA" id="ARBA00023065"/>
    </source>
</evidence>
<evidence type="ECO:0000256" key="9">
    <source>
        <dbReference type="ARBA" id="ARBA00023136"/>
    </source>
</evidence>
<dbReference type="GO" id="GO:0006814">
    <property type="term" value="P:sodium ion transport"/>
    <property type="evidence" value="ECO:0007669"/>
    <property type="project" value="UniProtKB-KW"/>
</dbReference>
<keyword evidence="7" id="KW-0915">Sodium</keyword>
<evidence type="ECO:0000256" key="5">
    <source>
        <dbReference type="ARBA" id="ARBA00022692"/>
    </source>
</evidence>
<feature type="transmembrane region" description="Helical" evidence="12">
    <location>
        <begin position="484"/>
        <end position="506"/>
    </location>
</feature>
<dbReference type="EMBL" id="CP028923">
    <property type="protein sequence ID" value="QCK15497.1"/>
    <property type="molecule type" value="Genomic_DNA"/>
</dbReference>
<evidence type="ECO:0000256" key="4">
    <source>
        <dbReference type="ARBA" id="ARBA00022475"/>
    </source>
</evidence>
<feature type="transmembrane region" description="Helical" evidence="12">
    <location>
        <begin position="74"/>
        <end position="96"/>
    </location>
</feature>
<accession>A0A4D7JLG5</accession>